<protein>
    <submittedName>
        <fullName evidence="2">Uncharacterized protein</fullName>
    </submittedName>
</protein>
<dbReference type="Proteomes" id="UP000479710">
    <property type="component" value="Unassembled WGS sequence"/>
</dbReference>
<gene>
    <name evidence="2" type="ORF">E2562_019678</name>
</gene>
<dbReference type="AlphaFoldDB" id="A0A6G1C7I6"/>
<accession>A0A6G1C7I6</accession>
<keyword evidence="3" id="KW-1185">Reference proteome</keyword>
<feature type="transmembrane region" description="Helical" evidence="1">
    <location>
        <begin position="12"/>
        <end position="36"/>
    </location>
</feature>
<feature type="transmembrane region" description="Helical" evidence="1">
    <location>
        <begin position="99"/>
        <end position="117"/>
    </location>
</feature>
<organism evidence="2 3">
    <name type="scientific">Oryza meyeriana var. granulata</name>
    <dbReference type="NCBI Taxonomy" id="110450"/>
    <lineage>
        <taxon>Eukaryota</taxon>
        <taxon>Viridiplantae</taxon>
        <taxon>Streptophyta</taxon>
        <taxon>Embryophyta</taxon>
        <taxon>Tracheophyta</taxon>
        <taxon>Spermatophyta</taxon>
        <taxon>Magnoliopsida</taxon>
        <taxon>Liliopsida</taxon>
        <taxon>Poales</taxon>
        <taxon>Poaceae</taxon>
        <taxon>BOP clade</taxon>
        <taxon>Oryzoideae</taxon>
        <taxon>Oryzeae</taxon>
        <taxon>Oryzinae</taxon>
        <taxon>Oryza</taxon>
        <taxon>Oryza meyeriana</taxon>
    </lineage>
</organism>
<proteinExistence type="predicted"/>
<feature type="transmembrane region" description="Helical" evidence="1">
    <location>
        <begin position="42"/>
        <end position="63"/>
    </location>
</feature>
<feature type="transmembrane region" description="Helical" evidence="1">
    <location>
        <begin position="157"/>
        <end position="183"/>
    </location>
</feature>
<dbReference type="EMBL" id="SPHZ02000010">
    <property type="protein sequence ID" value="KAF0896189.1"/>
    <property type="molecule type" value="Genomic_DNA"/>
</dbReference>
<reference evidence="2 3" key="1">
    <citation type="submission" date="2019-11" db="EMBL/GenBank/DDBJ databases">
        <title>Whole genome sequence of Oryza granulata.</title>
        <authorList>
            <person name="Li W."/>
        </authorList>
    </citation>
    <scope>NUCLEOTIDE SEQUENCE [LARGE SCALE GENOMIC DNA]</scope>
    <source>
        <strain evidence="3">cv. Menghai</strain>
        <tissue evidence="2">Leaf</tissue>
    </source>
</reference>
<evidence type="ECO:0000313" key="2">
    <source>
        <dbReference type="EMBL" id="KAF0896189.1"/>
    </source>
</evidence>
<name>A0A6G1C7I6_9ORYZ</name>
<keyword evidence="1" id="KW-0472">Membrane</keyword>
<feature type="transmembrane region" description="Helical" evidence="1">
    <location>
        <begin position="75"/>
        <end position="93"/>
    </location>
</feature>
<keyword evidence="1" id="KW-1133">Transmembrane helix</keyword>
<comment type="caution">
    <text evidence="2">The sequence shown here is derived from an EMBL/GenBank/DDBJ whole genome shotgun (WGS) entry which is preliminary data.</text>
</comment>
<evidence type="ECO:0000313" key="3">
    <source>
        <dbReference type="Proteomes" id="UP000479710"/>
    </source>
</evidence>
<keyword evidence="1" id="KW-0812">Transmembrane</keyword>
<sequence length="196" mass="21229">MNHLAALSALKAMARLAPVGITQLNLFSAISVLFLAQAPMSMWLKVLVVPLPVVFLPLGLGAIMLSKLADSDDRALNLGAAFVLTEFVYVLTVMTEAPVAAVATVTALLIAATVLVWRSTFNYPKLSTSGIAEGNNVMAEELVIKHPKLAKIIKLDMLLPCVMYLAYLTNNNLYLPCVMYLAYFTNNNLYPLVVGL</sequence>
<evidence type="ECO:0000256" key="1">
    <source>
        <dbReference type="SAM" id="Phobius"/>
    </source>
</evidence>